<evidence type="ECO:0000313" key="7">
    <source>
        <dbReference type="EMBL" id="MFC5297276.1"/>
    </source>
</evidence>
<dbReference type="RefSeq" id="WP_343924285.1">
    <property type="nucleotide sequence ID" value="NZ_BAAAIR010000038.1"/>
</dbReference>
<evidence type="ECO:0000313" key="8">
    <source>
        <dbReference type="Proteomes" id="UP001595937"/>
    </source>
</evidence>
<proteinExistence type="inferred from homology"/>
<evidence type="ECO:0000259" key="6">
    <source>
        <dbReference type="Pfam" id="PF00296"/>
    </source>
</evidence>
<gene>
    <name evidence="7" type="ORF">ACFPK8_07100</name>
</gene>
<dbReference type="Pfam" id="PF00296">
    <property type="entry name" value="Bac_luciferase"/>
    <property type="match status" value="1"/>
</dbReference>
<keyword evidence="2" id="KW-0288">FMN</keyword>
<dbReference type="EMBL" id="JBHSLN010000020">
    <property type="protein sequence ID" value="MFC5297276.1"/>
    <property type="molecule type" value="Genomic_DNA"/>
</dbReference>
<accession>A0ABW0FFA8</accession>
<keyword evidence="4" id="KW-0503">Monooxygenase</keyword>
<dbReference type="PANTHER" id="PTHR30011">
    <property type="entry name" value="ALKANESULFONATE MONOOXYGENASE-RELATED"/>
    <property type="match status" value="1"/>
</dbReference>
<keyword evidence="1" id="KW-0285">Flavoprotein</keyword>
<organism evidence="7 8">
    <name type="scientific">Brachybacterium tyrofermentans</name>
    <dbReference type="NCBI Taxonomy" id="47848"/>
    <lineage>
        <taxon>Bacteria</taxon>
        <taxon>Bacillati</taxon>
        <taxon>Actinomycetota</taxon>
        <taxon>Actinomycetes</taxon>
        <taxon>Micrococcales</taxon>
        <taxon>Dermabacteraceae</taxon>
        <taxon>Brachybacterium</taxon>
    </lineage>
</organism>
<reference evidence="8" key="1">
    <citation type="journal article" date="2019" name="Int. J. Syst. Evol. Microbiol.">
        <title>The Global Catalogue of Microorganisms (GCM) 10K type strain sequencing project: providing services to taxonomists for standard genome sequencing and annotation.</title>
        <authorList>
            <consortium name="The Broad Institute Genomics Platform"/>
            <consortium name="The Broad Institute Genome Sequencing Center for Infectious Disease"/>
            <person name="Wu L."/>
            <person name="Ma J."/>
        </authorList>
    </citation>
    <scope>NUCLEOTIDE SEQUENCE [LARGE SCALE GENOMIC DNA]</scope>
    <source>
        <strain evidence="8">CGMCC 1.16455</strain>
    </source>
</reference>
<dbReference type="Gene3D" id="3.20.20.30">
    <property type="entry name" value="Luciferase-like domain"/>
    <property type="match status" value="1"/>
</dbReference>
<evidence type="ECO:0000256" key="3">
    <source>
        <dbReference type="ARBA" id="ARBA00023002"/>
    </source>
</evidence>
<feature type="domain" description="Luciferase-like" evidence="6">
    <location>
        <begin position="62"/>
        <end position="409"/>
    </location>
</feature>
<dbReference type="PANTHER" id="PTHR30011:SF16">
    <property type="entry name" value="C2H2 FINGER DOMAIN TRANSCRIPTION FACTOR (EUROFUNG)-RELATED"/>
    <property type="match status" value="1"/>
</dbReference>
<dbReference type="Proteomes" id="UP001595937">
    <property type="component" value="Unassembled WGS sequence"/>
</dbReference>
<sequence>MSTTAPFRPAADTELSAEAAALATGPAEHPIHPAHTPTGQLSFGAFFQGVNSSTIWRLPASGDQVAWESFEALVRTAERGKFAAFFLGEGLRLREHRGVPFELDVAGRPDAQTLLAALAAITDQIGLVATQNTTYNDPVDLARRFQTLDLLSGGRAGWNVVTTDNAWTGENFRRGGYLDHEDRYVHAEAFVEVAQQFWRGEQIEHDGAHYSVRAHGDLPRSAQGRPVLFQAGASPAGQDFAARTADVIFSPHGTLEAAVDFRRSIAERTVAAGREANSVKILPGAEVVLAPTEKEADEKIRWVRDLQVGPEQAIALLEQYWGRDLSDFDPEGPLPDVAPEVAESGVTRGAGFQFAKAEELTRAWREEAAEKGQSILEFARVKAGSRRGTFSGSYEAVADRLVEFAQLGAIDGLNITPWLIPSGLDDIVDHLIPRLQERGVYPTDYAGSTLRENLGLPPV</sequence>
<dbReference type="SUPFAM" id="SSF51679">
    <property type="entry name" value="Bacterial luciferase-like"/>
    <property type="match status" value="1"/>
</dbReference>
<dbReference type="InterPro" id="IPR051260">
    <property type="entry name" value="Diverse_substr_monoxygenases"/>
</dbReference>
<protein>
    <submittedName>
        <fullName evidence="7">LLM class flavin-dependent oxidoreductase</fullName>
    </submittedName>
</protein>
<dbReference type="GeneID" id="303297560"/>
<dbReference type="InterPro" id="IPR036661">
    <property type="entry name" value="Luciferase-like_sf"/>
</dbReference>
<dbReference type="InterPro" id="IPR016215">
    <property type="entry name" value="NTA_MOA"/>
</dbReference>
<name>A0ABW0FFA8_9MICO</name>
<evidence type="ECO:0000256" key="2">
    <source>
        <dbReference type="ARBA" id="ARBA00022643"/>
    </source>
</evidence>
<evidence type="ECO:0000256" key="4">
    <source>
        <dbReference type="ARBA" id="ARBA00023033"/>
    </source>
</evidence>
<dbReference type="PIRSF" id="PIRSF000337">
    <property type="entry name" value="NTA_MOA"/>
    <property type="match status" value="1"/>
</dbReference>
<evidence type="ECO:0000256" key="5">
    <source>
        <dbReference type="ARBA" id="ARBA00033748"/>
    </source>
</evidence>
<comment type="caution">
    <text evidence="7">The sequence shown here is derived from an EMBL/GenBank/DDBJ whole genome shotgun (WGS) entry which is preliminary data.</text>
</comment>
<evidence type="ECO:0000256" key="1">
    <source>
        <dbReference type="ARBA" id="ARBA00022630"/>
    </source>
</evidence>
<keyword evidence="3" id="KW-0560">Oxidoreductase</keyword>
<comment type="similarity">
    <text evidence="5">Belongs to the NtaA/SnaA/DszA monooxygenase family.</text>
</comment>
<keyword evidence="8" id="KW-1185">Reference proteome</keyword>
<dbReference type="InterPro" id="IPR011251">
    <property type="entry name" value="Luciferase-like_dom"/>
</dbReference>